<name>A0A6J7AN25_9ZZZZ</name>
<proteinExistence type="predicted"/>
<protein>
    <submittedName>
        <fullName evidence="1">Unannotated protein</fullName>
    </submittedName>
</protein>
<sequence length="159" mass="16515">MIALLAKVSSGPVAARTSSTLTPGAVSTSTRPPGATSITAISVIIRFTTFLPVSGREHSSTILWVPSRATCSIMTMTKRAPCTRSIAPPMPLTILPGIIQLARSPVVETCIAPKTAASIWPPRIIPKLVAESKNDAPGNTVTVSLPALMRSGSTWPSSG</sequence>
<reference evidence="1" key="1">
    <citation type="submission" date="2020-05" db="EMBL/GenBank/DDBJ databases">
        <authorList>
            <person name="Chiriac C."/>
            <person name="Salcher M."/>
            <person name="Ghai R."/>
            <person name="Kavagutti S V."/>
        </authorList>
    </citation>
    <scope>NUCLEOTIDE SEQUENCE</scope>
</reference>
<accession>A0A6J7AN25</accession>
<dbReference type="EMBL" id="CAFABK010000064">
    <property type="protein sequence ID" value="CAB4833519.1"/>
    <property type="molecule type" value="Genomic_DNA"/>
</dbReference>
<dbReference type="AlphaFoldDB" id="A0A6J7AN25"/>
<organism evidence="1">
    <name type="scientific">freshwater metagenome</name>
    <dbReference type="NCBI Taxonomy" id="449393"/>
    <lineage>
        <taxon>unclassified sequences</taxon>
        <taxon>metagenomes</taxon>
        <taxon>ecological metagenomes</taxon>
    </lineage>
</organism>
<gene>
    <name evidence="1" type="ORF">UFOPK3204_01263</name>
</gene>
<evidence type="ECO:0000313" key="1">
    <source>
        <dbReference type="EMBL" id="CAB4833519.1"/>
    </source>
</evidence>